<dbReference type="Gene3D" id="3.40.50.720">
    <property type="entry name" value="NAD(P)-binding Rossmann-like Domain"/>
    <property type="match status" value="1"/>
</dbReference>
<evidence type="ECO:0000256" key="5">
    <source>
        <dbReference type="ARBA" id="ARBA00022857"/>
    </source>
</evidence>
<dbReference type="SUPFAM" id="SSF51735">
    <property type="entry name" value="NAD(P)-binding Rossmann-fold domains"/>
    <property type="match status" value="1"/>
</dbReference>
<dbReference type="InterPro" id="IPR013752">
    <property type="entry name" value="KPA_reductase"/>
</dbReference>
<evidence type="ECO:0000256" key="8">
    <source>
        <dbReference type="ARBA" id="ARBA00048793"/>
    </source>
</evidence>
<dbReference type="PANTHER" id="PTHR21708:SF26">
    <property type="entry name" value="2-DEHYDROPANTOATE 2-REDUCTASE"/>
    <property type="match status" value="1"/>
</dbReference>
<organism evidence="13 14">
    <name type="scientific">Geothermobacter hydrogeniphilus</name>
    <dbReference type="NCBI Taxonomy" id="1969733"/>
    <lineage>
        <taxon>Bacteria</taxon>
        <taxon>Pseudomonadati</taxon>
        <taxon>Thermodesulfobacteriota</taxon>
        <taxon>Desulfuromonadia</taxon>
        <taxon>Desulfuromonadales</taxon>
        <taxon>Geothermobacteraceae</taxon>
        <taxon>Geothermobacter</taxon>
    </lineage>
</organism>
<sequence>MPEKSNFNPKKFAIIGAGPVGCIVAAFLARGGCDVTLCDVQAQLLEAAMEPGITLSGAEDFSARVTKTTTRIDLLAEDPPDVVIVTVKATALPIIASALEGFIAGERYVVSWQNGIDTELVLAERLGKKQVMRAVVNYGCILDGPARVRLAFHHRPHYLQELDPQSRDAAVGICQALTGAGLDTRHTEQIRNMVWTKAVNNSCMNPVCAVTGKTMFEVINDPIVYSLVDALLKEGVMVARANELMLGPDFYLECLDYIKGAGHHKPSMLQDIEAGRQTEIDYLNGKIVEYGERAGVMTPHHRTLRTLVKALETRG</sequence>
<dbReference type="GO" id="GO:0008677">
    <property type="term" value="F:2-dehydropantoate 2-reductase activity"/>
    <property type="evidence" value="ECO:0007669"/>
    <property type="project" value="UniProtKB-EC"/>
</dbReference>
<evidence type="ECO:0000256" key="9">
    <source>
        <dbReference type="RuleBase" id="RU362068"/>
    </source>
</evidence>
<protein>
    <recommendedName>
        <fullName evidence="4 9">2-dehydropantoate 2-reductase</fullName>
        <ecNumber evidence="3 9">1.1.1.169</ecNumber>
    </recommendedName>
    <alternativeName>
        <fullName evidence="7 9">Ketopantoate reductase</fullName>
    </alternativeName>
</protein>
<dbReference type="AlphaFoldDB" id="A0A2K2H6T3"/>
<evidence type="ECO:0000259" key="12">
    <source>
        <dbReference type="Pfam" id="PF08546"/>
    </source>
</evidence>
<dbReference type="InterPro" id="IPR013332">
    <property type="entry name" value="KPR_N"/>
</dbReference>
<evidence type="ECO:0000313" key="13">
    <source>
        <dbReference type="EMBL" id="PNU19022.1"/>
    </source>
</evidence>
<feature type="domain" description="Ketopantoate reductase C-terminal" evidence="12">
    <location>
        <begin position="190"/>
        <end position="312"/>
    </location>
</feature>
<feature type="domain" description="Ketopantoate reductase N-terminal" evidence="11">
    <location>
        <begin position="13"/>
        <end position="156"/>
    </location>
</feature>
<comment type="similarity">
    <text evidence="2 9">Belongs to the ketopantoate reductase family.</text>
</comment>
<dbReference type="EMBL" id="PPFX01000042">
    <property type="protein sequence ID" value="PNU19022.1"/>
    <property type="molecule type" value="Genomic_DNA"/>
</dbReference>
<evidence type="ECO:0000256" key="2">
    <source>
        <dbReference type="ARBA" id="ARBA00007870"/>
    </source>
</evidence>
<dbReference type="Gene3D" id="1.10.1040.10">
    <property type="entry name" value="N-(1-d-carboxylethyl)-l-norvaline Dehydrogenase, domain 2"/>
    <property type="match status" value="1"/>
</dbReference>
<dbReference type="Proteomes" id="UP000236340">
    <property type="component" value="Unassembled WGS sequence"/>
</dbReference>
<dbReference type="InterPro" id="IPR013328">
    <property type="entry name" value="6PGD_dom2"/>
</dbReference>
<dbReference type="InterPro" id="IPR036291">
    <property type="entry name" value="NAD(P)-bd_dom_sf"/>
</dbReference>
<dbReference type="FunFam" id="1.10.1040.10:FF:000017">
    <property type="entry name" value="2-dehydropantoate 2-reductase"/>
    <property type="match status" value="1"/>
</dbReference>
<comment type="catalytic activity">
    <reaction evidence="8 9">
        <text>(R)-pantoate + NADP(+) = 2-dehydropantoate + NADPH + H(+)</text>
        <dbReference type="Rhea" id="RHEA:16233"/>
        <dbReference type="ChEBI" id="CHEBI:11561"/>
        <dbReference type="ChEBI" id="CHEBI:15378"/>
        <dbReference type="ChEBI" id="CHEBI:15980"/>
        <dbReference type="ChEBI" id="CHEBI:57783"/>
        <dbReference type="ChEBI" id="CHEBI:58349"/>
        <dbReference type="EC" id="1.1.1.169"/>
    </reaction>
</comment>
<reference evidence="13 14" key="1">
    <citation type="journal article" date="2018" name="Genome Announc.">
        <title>Genome Sequence of Geothermobacter sp. HR-1 Iron Reducer from the Loihi Seamount.</title>
        <authorList>
            <person name="Smith H."/>
            <person name="Abuyen K."/>
            <person name="Tremblay J."/>
            <person name="Savalia P."/>
            <person name="Perez-Rodriguez I."/>
            <person name="Emerson D."/>
            <person name="Tully B."/>
            <person name="Amend J."/>
        </authorList>
    </citation>
    <scope>NUCLEOTIDE SEQUENCE [LARGE SCALE GENOMIC DNA]</scope>
    <source>
        <strain evidence="13 14">HR-1</strain>
    </source>
</reference>
<dbReference type="NCBIfam" id="TIGR00745">
    <property type="entry name" value="apbA_panE"/>
    <property type="match status" value="1"/>
</dbReference>
<comment type="function">
    <text evidence="9">Catalyzes the NADPH-dependent reduction of ketopantoate into pantoic acid.</text>
</comment>
<evidence type="ECO:0000259" key="11">
    <source>
        <dbReference type="Pfam" id="PF02558"/>
    </source>
</evidence>
<dbReference type="PRINTS" id="PR00420">
    <property type="entry name" value="RNGMNOXGNASE"/>
</dbReference>
<evidence type="ECO:0000256" key="3">
    <source>
        <dbReference type="ARBA" id="ARBA00013014"/>
    </source>
</evidence>
<keyword evidence="5 9" id="KW-0521">NADP</keyword>
<dbReference type="InterPro" id="IPR003710">
    <property type="entry name" value="ApbA"/>
</dbReference>
<proteinExistence type="inferred from homology"/>
<dbReference type="RefSeq" id="WP_103116448.1">
    <property type="nucleotide sequence ID" value="NZ_PPFX01000042.1"/>
</dbReference>
<evidence type="ECO:0000256" key="4">
    <source>
        <dbReference type="ARBA" id="ARBA00019465"/>
    </source>
</evidence>
<dbReference type="GO" id="GO:0005737">
    <property type="term" value="C:cytoplasm"/>
    <property type="evidence" value="ECO:0007669"/>
    <property type="project" value="TreeGrafter"/>
</dbReference>
<evidence type="ECO:0000313" key="14">
    <source>
        <dbReference type="Proteomes" id="UP000236340"/>
    </source>
</evidence>
<evidence type="ECO:0000256" key="7">
    <source>
        <dbReference type="ARBA" id="ARBA00032024"/>
    </source>
</evidence>
<dbReference type="EC" id="1.1.1.169" evidence="3 9"/>
<dbReference type="GO" id="GO:0015940">
    <property type="term" value="P:pantothenate biosynthetic process"/>
    <property type="evidence" value="ECO:0007669"/>
    <property type="project" value="UniProtKB-UniPathway"/>
</dbReference>
<dbReference type="OrthoDB" id="5333395at2"/>
<dbReference type="Pfam" id="PF08546">
    <property type="entry name" value="ApbA_C"/>
    <property type="match status" value="1"/>
</dbReference>
<gene>
    <name evidence="13" type="ORF">C2E25_14540</name>
</gene>
<dbReference type="Pfam" id="PF02558">
    <property type="entry name" value="ApbA"/>
    <property type="match status" value="1"/>
</dbReference>
<keyword evidence="10" id="KW-0812">Transmembrane</keyword>
<comment type="caution">
    <text evidence="13">The sequence shown here is derived from an EMBL/GenBank/DDBJ whole genome shotgun (WGS) entry which is preliminary data.</text>
</comment>
<feature type="transmembrane region" description="Helical" evidence="10">
    <location>
        <begin position="12"/>
        <end position="29"/>
    </location>
</feature>
<accession>A0A2K2H6T3</accession>
<comment type="pathway">
    <text evidence="1 9">Cofactor biosynthesis; (R)-pantothenate biosynthesis; (R)-pantoate from 3-methyl-2-oxobutanoate: step 2/2.</text>
</comment>
<dbReference type="PANTHER" id="PTHR21708">
    <property type="entry name" value="PROBABLE 2-DEHYDROPANTOATE 2-REDUCTASE"/>
    <property type="match status" value="1"/>
</dbReference>
<dbReference type="InterPro" id="IPR051402">
    <property type="entry name" value="KPR-Related"/>
</dbReference>
<name>A0A2K2H6T3_9BACT</name>
<keyword evidence="6 9" id="KW-0560">Oxidoreductase</keyword>
<dbReference type="UniPathway" id="UPA00028">
    <property type="reaction ID" value="UER00004"/>
</dbReference>
<dbReference type="InterPro" id="IPR008927">
    <property type="entry name" value="6-PGluconate_DH-like_C_sf"/>
</dbReference>
<keyword evidence="10" id="KW-1133">Transmembrane helix</keyword>
<keyword evidence="9" id="KW-0566">Pantothenate biosynthesis</keyword>
<keyword evidence="10" id="KW-0472">Membrane</keyword>
<evidence type="ECO:0000256" key="6">
    <source>
        <dbReference type="ARBA" id="ARBA00023002"/>
    </source>
</evidence>
<evidence type="ECO:0000256" key="10">
    <source>
        <dbReference type="SAM" id="Phobius"/>
    </source>
</evidence>
<evidence type="ECO:0000256" key="1">
    <source>
        <dbReference type="ARBA" id="ARBA00004994"/>
    </source>
</evidence>
<dbReference type="SUPFAM" id="SSF48179">
    <property type="entry name" value="6-phosphogluconate dehydrogenase C-terminal domain-like"/>
    <property type="match status" value="1"/>
</dbReference>